<dbReference type="GeneID" id="113210226"/>
<evidence type="ECO:0000313" key="13">
    <source>
        <dbReference type="Proteomes" id="UP000504606"/>
    </source>
</evidence>
<keyword evidence="4" id="KW-0479">Metal-binding</keyword>
<dbReference type="InterPro" id="IPR002014">
    <property type="entry name" value="VHS_dom"/>
</dbReference>
<dbReference type="SUPFAM" id="SSF48464">
    <property type="entry name" value="ENTH/VHS domain"/>
    <property type="match status" value="1"/>
</dbReference>
<dbReference type="Gene3D" id="1.20.5.1940">
    <property type="match status" value="1"/>
</dbReference>
<dbReference type="SMART" id="SM00288">
    <property type="entry name" value="VHS"/>
    <property type="match status" value="1"/>
</dbReference>
<dbReference type="InterPro" id="IPR008942">
    <property type="entry name" value="ENTH_VHS"/>
</dbReference>
<dbReference type="SMART" id="SM00064">
    <property type="entry name" value="FYVE"/>
    <property type="match status" value="1"/>
</dbReference>
<evidence type="ECO:0000256" key="5">
    <source>
        <dbReference type="ARBA" id="ARBA00022771"/>
    </source>
</evidence>
<dbReference type="Pfam" id="PF12210">
    <property type="entry name" value="Hrs_helical"/>
    <property type="match status" value="1"/>
</dbReference>
<dbReference type="GO" id="GO:0043130">
    <property type="term" value="F:ubiquitin binding"/>
    <property type="evidence" value="ECO:0007669"/>
    <property type="project" value="InterPro"/>
</dbReference>
<dbReference type="Proteomes" id="UP000504606">
    <property type="component" value="Unplaced"/>
</dbReference>
<feature type="compositionally biased region" description="Low complexity" evidence="10">
    <location>
        <begin position="341"/>
        <end position="369"/>
    </location>
</feature>
<dbReference type="RefSeq" id="XP_052128372.1">
    <property type="nucleotide sequence ID" value="XM_052272412.1"/>
</dbReference>
<feature type="compositionally biased region" description="Low complexity" evidence="10">
    <location>
        <begin position="648"/>
        <end position="667"/>
    </location>
</feature>
<dbReference type="CDD" id="cd21387">
    <property type="entry name" value="GAT_Hrs"/>
    <property type="match status" value="1"/>
</dbReference>
<dbReference type="Gene3D" id="3.30.40.10">
    <property type="entry name" value="Zinc/RING finger domain, C3HC4 (zinc finger)"/>
    <property type="match status" value="1"/>
</dbReference>
<keyword evidence="3" id="KW-0597">Phosphoprotein</keyword>
<dbReference type="InterPro" id="IPR017073">
    <property type="entry name" value="HGS/VPS27"/>
</dbReference>
<dbReference type="PROSITE" id="PS50178">
    <property type="entry name" value="ZF_FYVE"/>
    <property type="match status" value="1"/>
</dbReference>
<feature type="coiled-coil region" evidence="9">
    <location>
        <begin position="456"/>
        <end position="542"/>
    </location>
</feature>
<evidence type="ECO:0000256" key="2">
    <source>
        <dbReference type="ARBA" id="ARBA00022490"/>
    </source>
</evidence>
<dbReference type="CDD" id="cd15720">
    <property type="entry name" value="FYVE_Hrs"/>
    <property type="match status" value="1"/>
</dbReference>
<dbReference type="PANTHER" id="PTHR46275:SF1">
    <property type="entry name" value="HEPATOCYTE GROWTH FACTOR-REGULATED TYROSINE KINASE SUBSTRATE"/>
    <property type="match status" value="1"/>
</dbReference>
<comment type="subcellular location">
    <subcellularLocation>
        <location evidence="7">Cytoplasm</location>
        <location evidence="7">Cell cortex</location>
    </subcellularLocation>
    <subcellularLocation>
        <location evidence="7">Cytoplasm</location>
        <location evidence="7">Perinuclear region</location>
    </subcellularLocation>
</comment>
<organism evidence="13 14">
    <name type="scientific">Frankliniella occidentalis</name>
    <name type="common">Western flower thrips</name>
    <name type="synonym">Euthrips occidentalis</name>
    <dbReference type="NCBI Taxonomy" id="133901"/>
    <lineage>
        <taxon>Eukaryota</taxon>
        <taxon>Metazoa</taxon>
        <taxon>Ecdysozoa</taxon>
        <taxon>Arthropoda</taxon>
        <taxon>Hexapoda</taxon>
        <taxon>Insecta</taxon>
        <taxon>Pterygota</taxon>
        <taxon>Neoptera</taxon>
        <taxon>Paraneoptera</taxon>
        <taxon>Thysanoptera</taxon>
        <taxon>Terebrantia</taxon>
        <taxon>Thripoidea</taxon>
        <taxon>Thripidae</taxon>
        <taxon>Frankliniella</taxon>
    </lineage>
</organism>
<dbReference type="Pfam" id="PF01363">
    <property type="entry name" value="FYVE"/>
    <property type="match status" value="1"/>
</dbReference>
<feature type="compositionally biased region" description="Polar residues" evidence="10">
    <location>
        <begin position="240"/>
        <end position="249"/>
    </location>
</feature>
<dbReference type="InterPro" id="IPR017455">
    <property type="entry name" value="Znf_FYVE-rel"/>
</dbReference>
<evidence type="ECO:0000259" key="12">
    <source>
        <dbReference type="PROSITE" id="PS50179"/>
    </source>
</evidence>
<feature type="compositionally biased region" description="Low complexity" evidence="10">
    <location>
        <begin position="286"/>
        <end position="300"/>
    </location>
</feature>
<dbReference type="GO" id="GO:0048471">
    <property type="term" value="C:perinuclear region of cytoplasm"/>
    <property type="evidence" value="ECO:0007669"/>
    <property type="project" value="UniProtKB-SubCell"/>
</dbReference>
<keyword evidence="14" id="KW-0808">Transferase</keyword>
<accession>A0A9C6X3B2</accession>
<feature type="domain" description="FYVE-type" evidence="11">
    <location>
        <begin position="159"/>
        <end position="219"/>
    </location>
</feature>
<evidence type="ECO:0000256" key="4">
    <source>
        <dbReference type="ARBA" id="ARBA00022723"/>
    </source>
</evidence>
<dbReference type="Gene3D" id="1.25.40.90">
    <property type="match status" value="1"/>
</dbReference>
<dbReference type="FunFam" id="3.30.40.10:FF:000105">
    <property type="entry name" value="WD repeat and FYVE domain-containing protein 2"/>
    <property type="match status" value="1"/>
</dbReference>
<dbReference type="GO" id="GO:0031623">
    <property type="term" value="P:receptor internalization"/>
    <property type="evidence" value="ECO:0007669"/>
    <property type="project" value="TreeGrafter"/>
</dbReference>
<dbReference type="PROSITE" id="PS50179">
    <property type="entry name" value="VHS"/>
    <property type="match status" value="1"/>
</dbReference>
<feature type="region of interest" description="Disordered" evidence="10">
    <location>
        <begin position="325"/>
        <end position="370"/>
    </location>
</feature>
<dbReference type="GO" id="GO:0016301">
    <property type="term" value="F:kinase activity"/>
    <property type="evidence" value="ECO:0007669"/>
    <property type="project" value="UniProtKB-KW"/>
</dbReference>
<dbReference type="GO" id="GO:0035091">
    <property type="term" value="F:phosphatidylinositol binding"/>
    <property type="evidence" value="ECO:0007669"/>
    <property type="project" value="InterPro"/>
</dbReference>
<keyword evidence="5 8" id="KW-0863">Zinc-finger</keyword>
<dbReference type="AlphaFoldDB" id="A0A9C6X3B2"/>
<dbReference type="InterPro" id="IPR003903">
    <property type="entry name" value="UIM_dom"/>
</dbReference>
<dbReference type="OrthoDB" id="957735at2759"/>
<keyword evidence="2" id="KW-0963">Cytoplasm</keyword>
<evidence type="ECO:0000256" key="9">
    <source>
        <dbReference type="SAM" id="Coils"/>
    </source>
</evidence>
<comment type="function">
    <text evidence="7">Essential role in endosome membrane invagination and formation of multivesicular bodies, MVBs. Required during gastrulation and appears to regulate early embryonic signaling pathways. Inhibits tyrosine kinase receptor signaling by promoting degradation of the tyrosine-phosphorylated, active receptor, potentially by sorting activated receptors into MVBs. The MVBs are then trafficked to the lysosome where their contents are degraded.</text>
</comment>
<feature type="region of interest" description="Disordered" evidence="10">
    <location>
        <begin position="792"/>
        <end position="815"/>
    </location>
</feature>
<dbReference type="Pfam" id="PF00790">
    <property type="entry name" value="VHS"/>
    <property type="match status" value="1"/>
</dbReference>
<dbReference type="GO" id="GO:0008270">
    <property type="term" value="F:zinc ion binding"/>
    <property type="evidence" value="ECO:0007669"/>
    <property type="project" value="UniProtKB-KW"/>
</dbReference>
<sequence length="815" mass="88757">MFRASAIDKLLDKATDHCQLDPNYSTILQICDTIRQGDCQPKQALAAITKKITHDNPHVANFGLLVLESVVKNCGSPIHNEVGTIHFMEQLRELHKASPHEIVKTKILELLQAWAFAFRNTPKYRAVQDIVTIMKAEGHTFPPLKESDAMFKAETAPEWAEGTVCFKCRQVFSMVTRKHHCRACGQVFCGTCSSKTSLVPKFGIEKEVRVCDQCYQQINSRAAPSATTKVESELPAEYLNSSLAHQSQAAPRRTEDELREEEELQLAIALSQSEAEEKEKLKTKSPHLSSLSSHLSAVKSEPVLHAEQDPEMARYLDRSYWDQKNKEETSKVPSAPSHVNSSPSPQPASSAQSNHQLSNTSAKSNTSATLVSNPTQVDVSLKLQQNGVTEDIEIDDFVSTLRGQVEIFVNRMKSNSSRGRSIANDSSVQTLFMNITAMHSRLLRYIQQQDDSRVHYEGLQDKLAQVKDARAALDALRFEHREKLRQQAEEAEKLRQIQMAQKLDIMRQKKQEYLQYQRQLALQRIQEQEREMQMRQEQQKQQYLMGGVPYNRFMPPGPGGMPPGGVLPGGLPSGLPPYSTGPMYSQQAHPSYLGHQVPFAGHIPQGMMHGSHMGSNQMPSAGAGGPQHGQMSHGGPQPGQLGHGGQQPGQMIGPQHNQMGPGVQHGQMGPGGPHPGQMGPGGPHPGQMGPGGQQPGQMGPGGPQPGQMGPGGPQPGQMGPGGPQPGQMGPGGPQPGQMGPGGPQTGHMASGRPMVGPQMGQLGPTAPQHAQMVPMGMPQTGQMSGPHMGGMGHVQMQQGHNPEVKRESEELISFD</sequence>
<dbReference type="PANTHER" id="PTHR46275">
    <property type="entry name" value="HEPATOCYTE GROWTH FACTOR-REGULATED TYROSINE KINASE SUBSTRATE"/>
    <property type="match status" value="1"/>
</dbReference>
<reference evidence="14" key="1">
    <citation type="submission" date="2025-08" db="UniProtKB">
        <authorList>
            <consortium name="RefSeq"/>
        </authorList>
    </citation>
    <scope>IDENTIFICATION</scope>
    <source>
        <tissue evidence="14">Whole organism</tissue>
    </source>
</reference>
<dbReference type="InterPro" id="IPR011011">
    <property type="entry name" value="Znf_FYVE_PHD"/>
</dbReference>
<dbReference type="GO" id="GO:0005769">
    <property type="term" value="C:early endosome"/>
    <property type="evidence" value="ECO:0007669"/>
    <property type="project" value="TreeGrafter"/>
</dbReference>
<evidence type="ECO:0000256" key="8">
    <source>
        <dbReference type="PROSITE-ProRule" id="PRU00091"/>
    </source>
</evidence>
<keyword evidence="6" id="KW-0862">Zinc</keyword>
<feature type="region of interest" description="Disordered" evidence="10">
    <location>
        <begin position="240"/>
        <end position="310"/>
    </location>
</feature>
<keyword evidence="9" id="KW-0175">Coiled coil</keyword>
<dbReference type="InterPro" id="IPR024641">
    <property type="entry name" value="HRS_helical"/>
</dbReference>
<keyword evidence="14" id="KW-0418">Kinase</keyword>
<evidence type="ECO:0000313" key="14">
    <source>
        <dbReference type="RefSeq" id="XP_052128372.1"/>
    </source>
</evidence>
<dbReference type="GO" id="GO:0005938">
    <property type="term" value="C:cell cortex"/>
    <property type="evidence" value="ECO:0007669"/>
    <property type="project" value="UniProtKB-SubCell"/>
</dbReference>
<evidence type="ECO:0000256" key="1">
    <source>
        <dbReference type="ARBA" id="ARBA00015450"/>
    </source>
</evidence>
<dbReference type="CTD" id="33458"/>
<dbReference type="InterPro" id="IPR013083">
    <property type="entry name" value="Znf_RING/FYVE/PHD"/>
</dbReference>
<feature type="compositionally biased region" description="Gly residues" evidence="10">
    <location>
        <begin position="688"/>
        <end position="701"/>
    </location>
</feature>
<gene>
    <name evidence="14" type="primary">LOC113210226</name>
</gene>
<dbReference type="PROSITE" id="PS50330">
    <property type="entry name" value="UIM"/>
    <property type="match status" value="1"/>
</dbReference>
<dbReference type="InterPro" id="IPR000306">
    <property type="entry name" value="Znf_FYVE"/>
</dbReference>
<dbReference type="GO" id="GO:0032456">
    <property type="term" value="P:endocytic recycling"/>
    <property type="evidence" value="ECO:0007669"/>
    <property type="project" value="TreeGrafter"/>
</dbReference>
<dbReference type="PIRSF" id="PIRSF036956">
    <property type="entry name" value="Hrs_Vps27"/>
    <property type="match status" value="1"/>
</dbReference>
<evidence type="ECO:0000256" key="3">
    <source>
        <dbReference type="ARBA" id="ARBA00022553"/>
    </source>
</evidence>
<feature type="region of interest" description="Disordered" evidence="10">
    <location>
        <begin position="604"/>
        <end position="775"/>
    </location>
</feature>
<dbReference type="CDD" id="cd03569">
    <property type="entry name" value="VHS_Hrs"/>
    <property type="match status" value="1"/>
</dbReference>
<keyword evidence="13" id="KW-1185">Reference proteome</keyword>
<evidence type="ECO:0000259" key="11">
    <source>
        <dbReference type="PROSITE" id="PS50178"/>
    </source>
</evidence>
<evidence type="ECO:0000256" key="6">
    <source>
        <dbReference type="ARBA" id="ARBA00022833"/>
    </source>
</evidence>
<proteinExistence type="predicted"/>
<protein>
    <recommendedName>
        <fullName evidence="1 7">Hepatocyte growth factor-regulated tyrosine kinase substrate</fullName>
    </recommendedName>
</protein>
<evidence type="ECO:0000256" key="10">
    <source>
        <dbReference type="SAM" id="MobiDB-lite"/>
    </source>
</evidence>
<name>A0A9C6X3B2_FRAOC</name>
<dbReference type="KEGG" id="foc:113210226"/>
<dbReference type="SUPFAM" id="SSF57903">
    <property type="entry name" value="FYVE/PHD zinc finger"/>
    <property type="match status" value="1"/>
</dbReference>
<feature type="domain" description="VHS" evidence="12">
    <location>
        <begin position="14"/>
        <end position="142"/>
    </location>
</feature>
<evidence type="ECO:0000256" key="7">
    <source>
        <dbReference type="PIRNR" id="PIRNR036956"/>
    </source>
</evidence>